<gene>
    <name evidence="1" type="ORF">JHL18_00550</name>
</gene>
<protein>
    <recommendedName>
        <fullName evidence="3">Phage protein</fullName>
    </recommendedName>
</protein>
<comment type="caution">
    <text evidence="1">The sequence shown here is derived from an EMBL/GenBank/DDBJ whole genome shotgun (WGS) entry which is preliminary data.</text>
</comment>
<accession>A0ABS1EIE6</accession>
<keyword evidence="2" id="KW-1185">Reference proteome</keyword>
<name>A0ABS1EIE6_9CLOT</name>
<evidence type="ECO:0000313" key="1">
    <source>
        <dbReference type="EMBL" id="MBK1809138.1"/>
    </source>
</evidence>
<reference evidence="2" key="1">
    <citation type="submission" date="2021-01" db="EMBL/GenBank/DDBJ databases">
        <title>Genome public.</title>
        <authorList>
            <person name="Liu C."/>
            <person name="Sun Q."/>
        </authorList>
    </citation>
    <scope>NUCLEOTIDE SEQUENCE [LARGE SCALE GENOMIC DNA]</scope>
    <source>
        <strain evidence="2">YIM B02505</strain>
    </source>
</reference>
<dbReference type="Proteomes" id="UP000596739">
    <property type="component" value="Unassembled WGS sequence"/>
</dbReference>
<dbReference type="Pfam" id="PF23857">
    <property type="entry name" value="Phage_TAC_19"/>
    <property type="match status" value="1"/>
</dbReference>
<dbReference type="InterPro" id="IPR057006">
    <property type="entry name" value="Phage_TAC_19"/>
</dbReference>
<evidence type="ECO:0000313" key="2">
    <source>
        <dbReference type="Proteomes" id="UP000596739"/>
    </source>
</evidence>
<proteinExistence type="predicted"/>
<evidence type="ECO:0008006" key="3">
    <source>
        <dbReference type="Google" id="ProtNLM"/>
    </source>
</evidence>
<dbReference type="EMBL" id="JAENHN010000002">
    <property type="protein sequence ID" value="MBK1809138.1"/>
    <property type="molecule type" value="Genomic_DNA"/>
</dbReference>
<sequence>MKLKIGDKTYEQLKFKGRVMRNLLVIQQDFELKQQDNEFGAEDLDVMCEFIANAFGGQFTSDDVLDELEYAEIIEAFRNISSELSKKANAQMKKFEKK</sequence>
<organism evidence="1 2">
    <name type="scientific">Clostridium yunnanense</name>
    <dbReference type="NCBI Taxonomy" id="2800325"/>
    <lineage>
        <taxon>Bacteria</taxon>
        <taxon>Bacillati</taxon>
        <taxon>Bacillota</taxon>
        <taxon>Clostridia</taxon>
        <taxon>Eubacteriales</taxon>
        <taxon>Clostridiaceae</taxon>
        <taxon>Clostridium</taxon>
    </lineage>
</organism>
<dbReference type="RefSeq" id="WP_200265688.1">
    <property type="nucleotide sequence ID" value="NZ_JAENHN010000002.1"/>
</dbReference>
<dbReference type="NCBIfam" id="NF047360">
    <property type="entry name" value="tail_chap_PVL"/>
    <property type="match status" value="1"/>
</dbReference>